<dbReference type="PANTHER" id="PTHR43687">
    <property type="entry name" value="ADENYLYLSULFATE REDUCTASE, BETA SUBUNIT"/>
    <property type="match status" value="1"/>
</dbReference>
<evidence type="ECO:0000256" key="4">
    <source>
        <dbReference type="ARBA" id="ARBA00023014"/>
    </source>
</evidence>
<dbReference type="GO" id="GO:0046872">
    <property type="term" value="F:metal ion binding"/>
    <property type="evidence" value="ECO:0007669"/>
    <property type="project" value="UniProtKB-KW"/>
</dbReference>
<reference evidence="6 7" key="1">
    <citation type="submission" date="2020-06" db="EMBL/GenBank/DDBJ databases">
        <title>Whole-genome sequence of Allochromatium humboldtianum DSM 21881, type strain.</title>
        <authorList>
            <person name="Kyndt J.A."/>
            <person name="Meyer T.E."/>
        </authorList>
    </citation>
    <scope>NUCLEOTIDE SEQUENCE [LARGE SCALE GENOMIC DNA]</scope>
    <source>
        <strain evidence="6 7">DSM 21881</strain>
    </source>
</reference>
<feature type="domain" description="4Fe-4S ferredoxin-type" evidence="5">
    <location>
        <begin position="57"/>
        <end position="86"/>
    </location>
</feature>
<dbReference type="Proteomes" id="UP000592294">
    <property type="component" value="Unassembled WGS sequence"/>
</dbReference>
<dbReference type="Pfam" id="PF12838">
    <property type="entry name" value="Fer4_7"/>
    <property type="match status" value="2"/>
</dbReference>
<keyword evidence="4" id="KW-0411">Iron-sulfur</keyword>
<keyword evidence="3" id="KW-0408">Iron</keyword>
<evidence type="ECO:0000256" key="2">
    <source>
        <dbReference type="ARBA" id="ARBA00022723"/>
    </source>
</evidence>
<dbReference type="PROSITE" id="PS00198">
    <property type="entry name" value="4FE4S_FER_1"/>
    <property type="match status" value="2"/>
</dbReference>
<dbReference type="EMBL" id="JABZEO010000010">
    <property type="protein sequence ID" value="NVZ10459.1"/>
    <property type="molecule type" value="Genomic_DNA"/>
</dbReference>
<keyword evidence="7" id="KW-1185">Reference proteome</keyword>
<sequence>MLNAMPTPSNRGAALALLEGRELLEEETLCLNLRGRGEHCRRCAAACHADALSLSPDALDVDRTRCTGCGGCVPVCPAGALRLSGFSPARFLAALDGAPEVHLHCGASRDGGGGVVIPCFRVLDERLLAAARADGVETLHLHGLEQCTGCRHGGALEWLARVGRRLSRRLGESAPRLYQATPGESAAAGPRARQDQPQLSRRAFLRFAGARASLEAACWLAPVEEDDEAGTDLPFFQGDITEVRRPHPYQVPLAARVEQLPWAAERPLPWRLRTLEAHCTGCLVCGQRCPTGALLAHEEGRTALAISFEPTLCTDCGLCNALCPVEAIAIQPAHRVSQVAAPRATLMMRRLTVCARCGDGFEPETPDAKHCPICAKEDALDEDWLDLLGA</sequence>
<protein>
    <submittedName>
        <fullName evidence="6">4Fe-4S dicluster domain-containing protein</fullName>
    </submittedName>
</protein>
<evidence type="ECO:0000256" key="3">
    <source>
        <dbReference type="ARBA" id="ARBA00023004"/>
    </source>
</evidence>
<evidence type="ECO:0000259" key="5">
    <source>
        <dbReference type="PROSITE" id="PS51379"/>
    </source>
</evidence>
<proteinExistence type="predicted"/>
<organism evidence="6 7">
    <name type="scientific">Allochromatium humboldtianum</name>
    <dbReference type="NCBI Taxonomy" id="504901"/>
    <lineage>
        <taxon>Bacteria</taxon>
        <taxon>Pseudomonadati</taxon>
        <taxon>Pseudomonadota</taxon>
        <taxon>Gammaproteobacteria</taxon>
        <taxon>Chromatiales</taxon>
        <taxon>Chromatiaceae</taxon>
        <taxon>Allochromatium</taxon>
    </lineage>
</organism>
<dbReference type="InterPro" id="IPR017900">
    <property type="entry name" value="4Fe4S_Fe_S_CS"/>
</dbReference>
<dbReference type="AlphaFoldDB" id="A0A850R6Y5"/>
<dbReference type="PROSITE" id="PS51379">
    <property type="entry name" value="4FE4S_FER_2"/>
    <property type="match status" value="3"/>
</dbReference>
<keyword evidence="2" id="KW-0479">Metal-binding</keyword>
<keyword evidence="1" id="KW-0004">4Fe-4S</keyword>
<feature type="domain" description="4Fe-4S ferredoxin-type" evidence="5">
    <location>
        <begin position="304"/>
        <end position="333"/>
    </location>
</feature>
<dbReference type="SUPFAM" id="SSF54862">
    <property type="entry name" value="4Fe-4S ferredoxins"/>
    <property type="match status" value="1"/>
</dbReference>
<dbReference type="Gene3D" id="3.30.70.20">
    <property type="match status" value="2"/>
</dbReference>
<evidence type="ECO:0000313" key="7">
    <source>
        <dbReference type="Proteomes" id="UP000592294"/>
    </source>
</evidence>
<feature type="domain" description="4Fe-4S ferredoxin-type" evidence="5">
    <location>
        <begin position="270"/>
        <end position="299"/>
    </location>
</feature>
<evidence type="ECO:0000256" key="1">
    <source>
        <dbReference type="ARBA" id="ARBA00022485"/>
    </source>
</evidence>
<dbReference type="GO" id="GO:0051539">
    <property type="term" value="F:4 iron, 4 sulfur cluster binding"/>
    <property type="evidence" value="ECO:0007669"/>
    <property type="project" value="UniProtKB-KW"/>
</dbReference>
<dbReference type="InterPro" id="IPR050572">
    <property type="entry name" value="Fe-S_Ferredoxin"/>
</dbReference>
<comment type="caution">
    <text evidence="6">The sequence shown here is derived from an EMBL/GenBank/DDBJ whole genome shotgun (WGS) entry which is preliminary data.</text>
</comment>
<evidence type="ECO:0000313" key="6">
    <source>
        <dbReference type="EMBL" id="NVZ10459.1"/>
    </source>
</evidence>
<name>A0A850R6Y5_9GAMM</name>
<dbReference type="RefSeq" id="WP_176977201.1">
    <property type="nucleotide sequence ID" value="NZ_JABZEO010000010.1"/>
</dbReference>
<accession>A0A850R6Y5</accession>
<gene>
    <name evidence="6" type="ORF">HW932_14435</name>
</gene>
<dbReference type="InterPro" id="IPR017896">
    <property type="entry name" value="4Fe4S_Fe-S-bd"/>
</dbReference>
<dbReference type="PANTHER" id="PTHR43687:SF1">
    <property type="entry name" value="FERREDOXIN III"/>
    <property type="match status" value="1"/>
</dbReference>